<protein>
    <recommendedName>
        <fullName evidence="1">Cell division coordinator CpoB</fullName>
    </recommendedName>
</protein>
<accession>A0ABU9TU43</accession>
<comment type="function">
    <text evidence="1">Mediates coordination of peptidoglycan synthesis and outer membrane constriction during cell division.</text>
</comment>
<dbReference type="Gene3D" id="1.25.40.10">
    <property type="entry name" value="Tetratricopeptide repeat domain"/>
    <property type="match status" value="1"/>
</dbReference>
<evidence type="ECO:0000259" key="4">
    <source>
        <dbReference type="Pfam" id="PF16331"/>
    </source>
</evidence>
<keyword evidence="1" id="KW-0175">Coiled coil</keyword>
<dbReference type="SMART" id="SM00028">
    <property type="entry name" value="TPR"/>
    <property type="match status" value="2"/>
</dbReference>
<comment type="subcellular location">
    <subcellularLocation>
        <location evidence="1">Periplasm</location>
    </subcellularLocation>
</comment>
<name>A0ABU9TU43_9GAMM</name>
<dbReference type="InterPro" id="IPR019734">
    <property type="entry name" value="TPR_rpt"/>
</dbReference>
<dbReference type="Proteomes" id="UP001449225">
    <property type="component" value="Unassembled WGS sequence"/>
</dbReference>
<keyword evidence="2" id="KW-0802">TPR repeat</keyword>
<comment type="caution">
    <text evidence="5">The sequence shown here is derived from an EMBL/GenBank/DDBJ whole genome shotgun (WGS) entry which is preliminary data.</text>
</comment>
<evidence type="ECO:0000256" key="2">
    <source>
        <dbReference type="PROSITE-ProRule" id="PRU00339"/>
    </source>
</evidence>
<dbReference type="InterPro" id="IPR032519">
    <property type="entry name" value="YbgF_tri"/>
</dbReference>
<dbReference type="NCBIfam" id="TIGR02795">
    <property type="entry name" value="tol_pal_ybgF"/>
    <property type="match status" value="1"/>
</dbReference>
<dbReference type="InterPro" id="IPR011990">
    <property type="entry name" value="TPR-like_helical_dom_sf"/>
</dbReference>
<keyword evidence="1" id="KW-0732">Signal</keyword>
<evidence type="ECO:0000313" key="5">
    <source>
        <dbReference type="EMBL" id="MEM5537224.1"/>
    </source>
</evidence>
<dbReference type="HAMAP" id="MF_02066">
    <property type="entry name" value="CpoB"/>
    <property type="match status" value="1"/>
</dbReference>
<dbReference type="RefSeq" id="WP_342854698.1">
    <property type="nucleotide sequence ID" value="NZ_JBBMRA010000012.1"/>
</dbReference>
<keyword evidence="1" id="KW-0132">Cell division</keyword>
<dbReference type="InterPro" id="IPR014162">
    <property type="entry name" value="CpoB_C"/>
</dbReference>
<keyword evidence="1" id="KW-0131">Cell cycle</keyword>
<feature type="region of interest" description="Disordered" evidence="3">
    <location>
        <begin position="101"/>
        <end position="141"/>
    </location>
</feature>
<sequence length="263" mass="29397" precursor="true">MTSKYTVYTSTLALLLSASAVAEDVPVIELGVDTSQRSVQTSAYRPQTSSGSELVLIVQQLQDEVRSLRGQLEQQDYRLKQMERQQLDRYRDLDRRISSLSAAPVSSSNAGTSTTSTVEPASTGQTAAKSEPELVQSDAAPSDAKAYREAFGLVRERNFPKAAEAFNVFIKDYPQSERLPNAYYWLGEIHLAEQRPELAREAFMQVVTRFADHRKAPDAAYKLGIVYDQLGDSKKSAEYLDLVINKYPDSSAVRLAEEFKRLQ</sequence>
<feature type="domain" description="YbgF trimerisation" evidence="4">
    <location>
        <begin position="49"/>
        <end position="105"/>
    </location>
</feature>
<feature type="compositionally biased region" description="Polar residues" evidence="3">
    <location>
        <begin position="118"/>
        <end position="128"/>
    </location>
</feature>
<feature type="repeat" description="TPR" evidence="2">
    <location>
        <begin position="217"/>
        <end position="250"/>
    </location>
</feature>
<dbReference type="EMBL" id="JBBMRA010000012">
    <property type="protein sequence ID" value="MEM5537224.1"/>
    <property type="molecule type" value="Genomic_DNA"/>
</dbReference>
<dbReference type="Pfam" id="PF13432">
    <property type="entry name" value="TPR_16"/>
    <property type="match status" value="1"/>
</dbReference>
<feature type="compositionally biased region" description="Low complexity" evidence="3">
    <location>
        <begin position="101"/>
        <end position="117"/>
    </location>
</feature>
<comment type="similarity">
    <text evidence="1">Belongs to the CpoB family.</text>
</comment>
<keyword evidence="6" id="KW-1185">Reference proteome</keyword>
<dbReference type="Pfam" id="PF13174">
    <property type="entry name" value="TPR_6"/>
    <property type="match status" value="1"/>
</dbReference>
<proteinExistence type="inferred from homology"/>
<dbReference type="Pfam" id="PF16331">
    <property type="entry name" value="TolA_bind_tri"/>
    <property type="match status" value="1"/>
</dbReference>
<reference evidence="5 6" key="1">
    <citation type="submission" date="2024-03" db="EMBL/GenBank/DDBJ databases">
        <title>Community enrichment and isolation of bacterial strains for fucoidan degradation.</title>
        <authorList>
            <person name="Sichert A."/>
        </authorList>
    </citation>
    <scope>NUCLEOTIDE SEQUENCE [LARGE SCALE GENOMIC DNA]</scope>
    <source>
        <strain evidence="5 6">AS76</strain>
    </source>
</reference>
<organism evidence="5 6">
    <name type="scientific">Neptuniibacter pectenicola</name>
    <dbReference type="NCBI Taxonomy" id="1806669"/>
    <lineage>
        <taxon>Bacteria</taxon>
        <taxon>Pseudomonadati</taxon>
        <taxon>Pseudomonadota</taxon>
        <taxon>Gammaproteobacteria</taxon>
        <taxon>Oceanospirillales</taxon>
        <taxon>Oceanospirillaceae</taxon>
        <taxon>Neptuniibacter</taxon>
    </lineage>
</organism>
<dbReference type="PROSITE" id="PS50005">
    <property type="entry name" value="TPR"/>
    <property type="match status" value="1"/>
</dbReference>
<dbReference type="Gene3D" id="1.20.5.110">
    <property type="match status" value="1"/>
</dbReference>
<evidence type="ECO:0000256" key="3">
    <source>
        <dbReference type="SAM" id="MobiDB-lite"/>
    </source>
</evidence>
<gene>
    <name evidence="5" type="primary">ybgF</name>
    <name evidence="1" type="synonym">cpoB</name>
    <name evidence="5" type="ORF">WNY58_12585</name>
</gene>
<evidence type="ECO:0000256" key="1">
    <source>
        <dbReference type="HAMAP-Rule" id="MF_02066"/>
    </source>
</evidence>
<feature type="chain" id="PRO_5044903052" description="Cell division coordinator CpoB" evidence="1">
    <location>
        <begin position="23"/>
        <end position="263"/>
    </location>
</feature>
<feature type="coiled-coil region" evidence="1">
    <location>
        <begin position="58"/>
        <end position="85"/>
    </location>
</feature>
<evidence type="ECO:0000313" key="6">
    <source>
        <dbReference type="Proteomes" id="UP001449225"/>
    </source>
</evidence>
<keyword evidence="1" id="KW-0574">Periplasm</keyword>
<dbReference type="InterPro" id="IPR034706">
    <property type="entry name" value="CpoB"/>
</dbReference>
<feature type="signal peptide" evidence="1">
    <location>
        <begin position="1"/>
        <end position="22"/>
    </location>
</feature>
<dbReference type="SUPFAM" id="SSF48452">
    <property type="entry name" value="TPR-like"/>
    <property type="match status" value="1"/>
</dbReference>